<feature type="region of interest" description="Disordered" evidence="2">
    <location>
        <begin position="97"/>
        <end position="158"/>
    </location>
</feature>
<dbReference type="Pfam" id="PF15107">
    <property type="entry name" value="FAM216B"/>
    <property type="match status" value="1"/>
</dbReference>
<evidence type="ECO:0000313" key="4">
    <source>
        <dbReference type="Proteomes" id="UP001187315"/>
    </source>
</evidence>
<evidence type="ECO:0000313" key="3">
    <source>
        <dbReference type="EMBL" id="KAK2827667.1"/>
    </source>
</evidence>
<protein>
    <submittedName>
        <fullName evidence="3">Uncharacterized protein</fullName>
    </submittedName>
</protein>
<dbReference type="PANTHER" id="PTHR16476">
    <property type="entry name" value="FAMILY WITH SEQUENCE SIMILARITY 216 MEMBER A"/>
    <property type="match status" value="1"/>
</dbReference>
<dbReference type="InterPro" id="IPR029373">
    <property type="entry name" value="FAM216"/>
</dbReference>
<feature type="compositionally biased region" description="Basic residues" evidence="2">
    <location>
        <begin position="144"/>
        <end position="158"/>
    </location>
</feature>
<dbReference type="AlphaFoldDB" id="A0AA88S5Z6"/>
<proteinExistence type="inferred from homology"/>
<comment type="caution">
    <text evidence="3">The sequence shown here is derived from an EMBL/GenBank/DDBJ whole genome shotgun (WGS) entry which is preliminary data.</text>
</comment>
<name>A0AA88S5Z6_TACVA</name>
<dbReference type="PANTHER" id="PTHR16476:SF4">
    <property type="entry name" value="PROTEIN FAM216A"/>
    <property type="match status" value="1"/>
</dbReference>
<sequence length="158" mass="18003">MALRKAKRDKNKVSSGFTHEIQLSLKSPECGPMLAAPFLQYSDLTPGQKRYLCSVCKAYSEAHMRKLMQQHYLNVLRRSMRGGNVISNTQLRMFLPALGHSSTQEKERSEGKVQEQKDKNGSRKMSVLPKINSQHKRSPESIKRKSRPGLKKKNHGLI</sequence>
<dbReference type="Proteomes" id="UP001187315">
    <property type="component" value="Unassembled WGS sequence"/>
</dbReference>
<evidence type="ECO:0000256" key="2">
    <source>
        <dbReference type="SAM" id="MobiDB-lite"/>
    </source>
</evidence>
<dbReference type="EMBL" id="JAVHJS010000019">
    <property type="protein sequence ID" value="KAK2827667.1"/>
    <property type="molecule type" value="Genomic_DNA"/>
</dbReference>
<gene>
    <name evidence="3" type="ORF">Q7C36_018593</name>
</gene>
<reference evidence="3" key="1">
    <citation type="submission" date="2023-08" db="EMBL/GenBank/DDBJ databases">
        <title>Pelteobagrus vachellii genome.</title>
        <authorList>
            <person name="Liu H."/>
        </authorList>
    </citation>
    <scope>NUCLEOTIDE SEQUENCE</scope>
    <source>
        <strain evidence="3">PRFRI_2022a</strain>
        <tissue evidence="3">Muscle</tissue>
    </source>
</reference>
<evidence type="ECO:0000256" key="1">
    <source>
        <dbReference type="ARBA" id="ARBA00008615"/>
    </source>
</evidence>
<keyword evidence="4" id="KW-1185">Reference proteome</keyword>
<organism evidence="3 4">
    <name type="scientific">Tachysurus vachellii</name>
    <name type="common">Darkbarbel catfish</name>
    <name type="synonym">Pelteobagrus vachellii</name>
    <dbReference type="NCBI Taxonomy" id="175792"/>
    <lineage>
        <taxon>Eukaryota</taxon>
        <taxon>Metazoa</taxon>
        <taxon>Chordata</taxon>
        <taxon>Craniata</taxon>
        <taxon>Vertebrata</taxon>
        <taxon>Euteleostomi</taxon>
        <taxon>Actinopterygii</taxon>
        <taxon>Neopterygii</taxon>
        <taxon>Teleostei</taxon>
        <taxon>Ostariophysi</taxon>
        <taxon>Siluriformes</taxon>
        <taxon>Bagridae</taxon>
        <taxon>Tachysurus</taxon>
    </lineage>
</organism>
<accession>A0AA88S5Z6</accession>
<comment type="similarity">
    <text evidence="1">Belongs to the FAM216 family.</text>
</comment>
<feature type="compositionally biased region" description="Basic and acidic residues" evidence="2">
    <location>
        <begin position="103"/>
        <end position="121"/>
    </location>
</feature>